<feature type="domain" description="AMP-binding enzyme C-terminal" evidence="5">
    <location>
        <begin position="442"/>
        <end position="517"/>
    </location>
</feature>
<dbReference type="GO" id="GO:0016877">
    <property type="term" value="F:ligase activity, forming carbon-sulfur bonds"/>
    <property type="evidence" value="ECO:0007669"/>
    <property type="project" value="UniProtKB-ARBA"/>
</dbReference>
<dbReference type="EMBL" id="PJRP01000011">
    <property type="protein sequence ID" value="PLP98444.1"/>
    <property type="molecule type" value="Genomic_DNA"/>
</dbReference>
<dbReference type="Gene3D" id="3.40.50.12780">
    <property type="entry name" value="N-terminal domain of ligase-like"/>
    <property type="match status" value="1"/>
</dbReference>
<dbReference type="InterPro" id="IPR050237">
    <property type="entry name" value="ATP-dep_AMP-bd_enzyme"/>
</dbReference>
<dbReference type="AlphaFoldDB" id="A0A2N5C8A1"/>
<comment type="caution">
    <text evidence="6">The sequence shown here is derived from an EMBL/GenBank/DDBJ whole genome shotgun (WGS) entry which is preliminary data.</text>
</comment>
<evidence type="ECO:0000313" key="7">
    <source>
        <dbReference type="Proteomes" id="UP000234341"/>
    </source>
</evidence>
<dbReference type="Gene3D" id="3.30.300.30">
    <property type="match status" value="1"/>
</dbReference>
<accession>A0A2N5C8A1</accession>
<dbReference type="InterPro" id="IPR025110">
    <property type="entry name" value="AMP-bd_C"/>
</dbReference>
<dbReference type="InterPro" id="IPR042099">
    <property type="entry name" value="ANL_N_sf"/>
</dbReference>
<proteinExistence type="inferred from homology"/>
<sequence>MMAEKMVMKRPNEGDAASALFSVAGVGDMIVNALERHAERTAFVCQGEPITYAHIAQQISRTLQYFEALGLKRGDAIMQLTGNRHEMFVVMAAAFIGGYVSVIPNYSASFEDHRYMLEDSGAVLLVVDAARASRGEQLLAAAQRPLRLAAHDPVPDTTDFWGAVERYTPRPLEALDQPADNIRLIYTGGTTGVPKGVMTESRALAFASLLHIAEQGFDTAVRLLVSSPLSHGAGALVIPVLVKGGTVVIHDGFDVDKTLEAIAQRQATVLFVVPTMLYMLMDHPRIGSVDLRGLRRIIYTAAPISESRLAHALSLFGPILHQNYGQTEVPGTILALTAEDHLHPHGDKLTSAGKPYPCVAVRLVDENDNVLPRGGSIGELCVRAPHVTRGYWNKPEATNELLRDGWLHTGDMAFQDNDGYFHIVDRKKDMIISGGFNVYPQEVENSLASHPAIANAAVIGVPHEKWGEAVKAIVVLRAGSSATEQALIAHVRERKGPTMAPKTVEFVDSLPLTALGKIDKKALRAQYWQGHAKAVA</sequence>
<dbReference type="OrthoDB" id="9766486at2"/>
<evidence type="ECO:0000256" key="1">
    <source>
        <dbReference type="ARBA" id="ARBA00006432"/>
    </source>
</evidence>
<dbReference type="Proteomes" id="UP000234341">
    <property type="component" value="Unassembled WGS sequence"/>
</dbReference>
<dbReference type="Pfam" id="PF13193">
    <property type="entry name" value="AMP-binding_C"/>
    <property type="match status" value="1"/>
</dbReference>
<dbReference type="Pfam" id="PF00501">
    <property type="entry name" value="AMP-binding"/>
    <property type="match status" value="1"/>
</dbReference>
<reference evidence="6 7" key="1">
    <citation type="submission" date="2017-12" db="EMBL/GenBank/DDBJ databases">
        <title>Genome sequence of the active heterotrophic nitrifier-denitrifier, Cupriavidus pauculus UM1.</title>
        <authorList>
            <person name="Putonti C."/>
            <person name="Castignetti D."/>
        </authorList>
    </citation>
    <scope>NUCLEOTIDE SEQUENCE [LARGE SCALE GENOMIC DNA]</scope>
    <source>
        <strain evidence="6 7">UM1</strain>
    </source>
</reference>
<protein>
    <submittedName>
        <fullName evidence="6">Acyl-CoA synthetase</fullName>
    </submittedName>
</protein>
<evidence type="ECO:0000256" key="2">
    <source>
        <dbReference type="ARBA" id="ARBA00022598"/>
    </source>
</evidence>
<dbReference type="SUPFAM" id="SSF56801">
    <property type="entry name" value="Acetyl-CoA synthetase-like"/>
    <property type="match status" value="1"/>
</dbReference>
<dbReference type="PANTHER" id="PTHR43767:SF7">
    <property type="entry name" value="MEDIUM_LONG-CHAIN-FATTY-ACID--COA LIGASE FADD8"/>
    <property type="match status" value="1"/>
</dbReference>
<evidence type="ECO:0000313" key="6">
    <source>
        <dbReference type="EMBL" id="PLP98444.1"/>
    </source>
</evidence>
<dbReference type="InterPro" id="IPR020845">
    <property type="entry name" value="AMP-binding_CS"/>
</dbReference>
<evidence type="ECO:0000256" key="3">
    <source>
        <dbReference type="SAM" id="Phobius"/>
    </source>
</evidence>
<dbReference type="PROSITE" id="PS00455">
    <property type="entry name" value="AMP_BINDING"/>
    <property type="match status" value="1"/>
</dbReference>
<dbReference type="FunFam" id="3.30.300.30:FF:000008">
    <property type="entry name" value="2,3-dihydroxybenzoate-AMP ligase"/>
    <property type="match status" value="1"/>
</dbReference>
<organism evidence="6 7">
    <name type="scientific">Cupriavidus pauculus</name>
    <dbReference type="NCBI Taxonomy" id="82633"/>
    <lineage>
        <taxon>Bacteria</taxon>
        <taxon>Pseudomonadati</taxon>
        <taxon>Pseudomonadota</taxon>
        <taxon>Betaproteobacteria</taxon>
        <taxon>Burkholderiales</taxon>
        <taxon>Burkholderiaceae</taxon>
        <taxon>Cupriavidus</taxon>
    </lineage>
</organism>
<feature type="domain" description="AMP-dependent synthetase/ligase" evidence="4">
    <location>
        <begin position="33"/>
        <end position="392"/>
    </location>
</feature>
<comment type="similarity">
    <text evidence="1">Belongs to the ATP-dependent AMP-binding enzyme family.</text>
</comment>
<feature type="transmembrane region" description="Helical" evidence="3">
    <location>
        <begin position="87"/>
        <end position="106"/>
    </location>
</feature>
<keyword evidence="2" id="KW-0436">Ligase</keyword>
<name>A0A2N5C8A1_9BURK</name>
<keyword evidence="3" id="KW-0812">Transmembrane</keyword>
<gene>
    <name evidence="6" type="ORF">CYJ10_21360</name>
</gene>
<evidence type="ECO:0000259" key="5">
    <source>
        <dbReference type="Pfam" id="PF13193"/>
    </source>
</evidence>
<keyword evidence="3" id="KW-1133">Transmembrane helix</keyword>
<evidence type="ECO:0000259" key="4">
    <source>
        <dbReference type="Pfam" id="PF00501"/>
    </source>
</evidence>
<dbReference type="InterPro" id="IPR000873">
    <property type="entry name" value="AMP-dep_synth/lig_dom"/>
</dbReference>
<keyword evidence="3" id="KW-0472">Membrane</keyword>
<dbReference type="InterPro" id="IPR045851">
    <property type="entry name" value="AMP-bd_C_sf"/>
</dbReference>
<dbReference type="PANTHER" id="PTHR43767">
    <property type="entry name" value="LONG-CHAIN-FATTY-ACID--COA LIGASE"/>
    <property type="match status" value="1"/>
</dbReference>